<reference evidence="1" key="2">
    <citation type="submission" date="2023-02" db="EMBL/GenBank/DDBJ databases">
        <authorList>
            <consortium name="DOE Joint Genome Institute"/>
            <person name="Mondo S.J."/>
            <person name="Chang Y."/>
            <person name="Wang Y."/>
            <person name="Ahrendt S."/>
            <person name="Andreopoulos W."/>
            <person name="Barry K."/>
            <person name="Beard J."/>
            <person name="Benny G.L."/>
            <person name="Blankenship S."/>
            <person name="Bonito G."/>
            <person name="Cuomo C."/>
            <person name="Desiro A."/>
            <person name="Gervers K.A."/>
            <person name="Hundley H."/>
            <person name="Kuo A."/>
            <person name="LaButti K."/>
            <person name="Lang B.F."/>
            <person name="Lipzen A."/>
            <person name="O'Donnell K."/>
            <person name="Pangilinan J."/>
            <person name="Reynolds N."/>
            <person name="Sandor L."/>
            <person name="Smith M.W."/>
            <person name="Tsang A."/>
            <person name="Grigoriev I.V."/>
            <person name="Stajich J.E."/>
            <person name="Spatafora J.W."/>
        </authorList>
    </citation>
    <scope>NUCLEOTIDE SEQUENCE</scope>
    <source>
        <strain evidence="1">RSA 2281</strain>
    </source>
</reference>
<evidence type="ECO:0000313" key="1">
    <source>
        <dbReference type="EMBL" id="KAI9255695.1"/>
    </source>
</evidence>
<keyword evidence="2" id="KW-1185">Reference proteome</keyword>
<organism evidence="1 2">
    <name type="scientific">Phascolomyces articulosus</name>
    <dbReference type="NCBI Taxonomy" id="60185"/>
    <lineage>
        <taxon>Eukaryota</taxon>
        <taxon>Fungi</taxon>
        <taxon>Fungi incertae sedis</taxon>
        <taxon>Mucoromycota</taxon>
        <taxon>Mucoromycotina</taxon>
        <taxon>Mucoromycetes</taxon>
        <taxon>Mucorales</taxon>
        <taxon>Lichtheimiaceae</taxon>
        <taxon>Phascolomyces</taxon>
    </lineage>
</organism>
<evidence type="ECO:0000313" key="2">
    <source>
        <dbReference type="Proteomes" id="UP001209540"/>
    </source>
</evidence>
<protein>
    <submittedName>
        <fullName evidence="1">Uncharacterized protein</fullName>
    </submittedName>
</protein>
<sequence length="178" mass="20683">MNQEARCLQEIAEQQQQQQILISQALQYEINERYEYQVKARCAGAMNHRMADALYRRIYSMQQQISTCARIDEYCTSQICSCGVKQGGIVIRRVVSCNWPDHPPPPAFSPQHYRNTAFPQNEQEHLLGTFYVANCPLYIHRNVNAANNQAIIAHCMLQYRQRPDCFIRPSRFPPPPTH</sequence>
<comment type="caution">
    <text evidence="1">The sequence shown here is derived from an EMBL/GenBank/DDBJ whole genome shotgun (WGS) entry which is preliminary data.</text>
</comment>
<reference evidence="1" key="1">
    <citation type="journal article" date="2022" name="IScience">
        <title>Evolution of zygomycete secretomes and the origins of terrestrial fungal ecologies.</title>
        <authorList>
            <person name="Chang Y."/>
            <person name="Wang Y."/>
            <person name="Mondo S."/>
            <person name="Ahrendt S."/>
            <person name="Andreopoulos W."/>
            <person name="Barry K."/>
            <person name="Beard J."/>
            <person name="Benny G.L."/>
            <person name="Blankenship S."/>
            <person name="Bonito G."/>
            <person name="Cuomo C."/>
            <person name="Desiro A."/>
            <person name="Gervers K.A."/>
            <person name="Hundley H."/>
            <person name="Kuo A."/>
            <person name="LaButti K."/>
            <person name="Lang B.F."/>
            <person name="Lipzen A."/>
            <person name="O'Donnell K."/>
            <person name="Pangilinan J."/>
            <person name="Reynolds N."/>
            <person name="Sandor L."/>
            <person name="Smith M.E."/>
            <person name="Tsang A."/>
            <person name="Grigoriev I.V."/>
            <person name="Stajich J.E."/>
            <person name="Spatafora J.W."/>
        </authorList>
    </citation>
    <scope>NUCLEOTIDE SEQUENCE</scope>
    <source>
        <strain evidence="1">RSA 2281</strain>
    </source>
</reference>
<proteinExistence type="predicted"/>
<gene>
    <name evidence="1" type="ORF">BDA99DRAFT_562208</name>
</gene>
<dbReference type="AlphaFoldDB" id="A0AAD5K5P1"/>
<name>A0AAD5K5P1_9FUNG</name>
<dbReference type="Proteomes" id="UP001209540">
    <property type="component" value="Unassembled WGS sequence"/>
</dbReference>
<dbReference type="EMBL" id="JAIXMP010000022">
    <property type="protein sequence ID" value="KAI9255695.1"/>
    <property type="molecule type" value="Genomic_DNA"/>
</dbReference>
<accession>A0AAD5K5P1</accession>